<proteinExistence type="predicted"/>
<sequence>MRYLLDLQDLSTSDTTAPEFDGLDTMAASTTSQHCSGGCCSSMSLITCG</sequence>
<dbReference type="EMBL" id="JAVDSG010000001">
    <property type="protein sequence ID" value="MDR6593402.1"/>
    <property type="molecule type" value="Genomic_DNA"/>
</dbReference>
<protein>
    <recommendedName>
        <fullName evidence="3">FxLD family lantipeptide</fullName>
    </recommendedName>
</protein>
<reference evidence="1 2" key="1">
    <citation type="submission" date="2023-07" db="EMBL/GenBank/DDBJ databases">
        <title>Sequencing the genomes of 1000 actinobacteria strains.</title>
        <authorList>
            <person name="Klenk H.-P."/>
        </authorList>
    </citation>
    <scope>NUCLEOTIDE SEQUENCE [LARGE SCALE GENOMIC DNA]</scope>
    <source>
        <strain evidence="1 2">DSM 43749</strain>
    </source>
</reference>
<dbReference type="RefSeq" id="WP_310306081.1">
    <property type="nucleotide sequence ID" value="NZ_BAAAXB010000001.1"/>
</dbReference>
<keyword evidence="2" id="KW-1185">Reference proteome</keyword>
<name>A0ABU1PRX7_9PSEU</name>
<organism evidence="1 2">
    <name type="scientific">Saccharothrix longispora</name>
    <dbReference type="NCBI Taxonomy" id="33920"/>
    <lineage>
        <taxon>Bacteria</taxon>
        <taxon>Bacillati</taxon>
        <taxon>Actinomycetota</taxon>
        <taxon>Actinomycetes</taxon>
        <taxon>Pseudonocardiales</taxon>
        <taxon>Pseudonocardiaceae</taxon>
        <taxon>Saccharothrix</taxon>
    </lineage>
</organism>
<gene>
    <name evidence="1" type="ORF">J2S66_001786</name>
</gene>
<dbReference type="Proteomes" id="UP001268819">
    <property type="component" value="Unassembled WGS sequence"/>
</dbReference>
<evidence type="ECO:0008006" key="3">
    <source>
        <dbReference type="Google" id="ProtNLM"/>
    </source>
</evidence>
<evidence type="ECO:0000313" key="1">
    <source>
        <dbReference type="EMBL" id="MDR6593402.1"/>
    </source>
</evidence>
<evidence type="ECO:0000313" key="2">
    <source>
        <dbReference type="Proteomes" id="UP001268819"/>
    </source>
</evidence>
<accession>A0ABU1PRX7</accession>
<comment type="caution">
    <text evidence="1">The sequence shown here is derived from an EMBL/GenBank/DDBJ whole genome shotgun (WGS) entry which is preliminary data.</text>
</comment>